<comment type="pathway">
    <text evidence="1">Cofactor biosynthesis; riboflavin biosynthesis; 5-amino-6-(D-ribitylamino)uracil from GTP: step 2/4.</text>
</comment>
<feature type="domain" description="CMP/dCMP-type deaminase" evidence="6">
    <location>
        <begin position="2"/>
        <end position="124"/>
    </location>
</feature>
<evidence type="ECO:0000256" key="5">
    <source>
        <dbReference type="SAM" id="MobiDB-lite"/>
    </source>
</evidence>
<comment type="caution">
    <text evidence="7">The sequence shown here is derived from an EMBL/GenBank/DDBJ whole genome shotgun (WGS) entry which is preliminary data.</text>
</comment>
<dbReference type="InterPro" id="IPR016192">
    <property type="entry name" value="APOBEC/CMP_deaminase_Zn-bd"/>
</dbReference>
<name>A0A2S9XES3_9BACT</name>
<dbReference type="GO" id="GO:0008270">
    <property type="term" value="F:zinc ion binding"/>
    <property type="evidence" value="ECO:0007669"/>
    <property type="project" value="InterPro"/>
</dbReference>
<dbReference type="GO" id="GO:0009231">
    <property type="term" value="P:riboflavin biosynthetic process"/>
    <property type="evidence" value="ECO:0007669"/>
    <property type="project" value="UniProtKB-UniPathway"/>
</dbReference>
<feature type="compositionally biased region" description="Basic and acidic residues" evidence="5">
    <location>
        <begin position="426"/>
        <end position="437"/>
    </location>
</feature>
<dbReference type="UniPathway" id="UPA00275">
    <property type="reaction ID" value="UER00401"/>
</dbReference>
<sequence length="458" mass="50465">MEAYRDHMRRCIALARRAEGRTAPNPMVGALILRDGQVVAEGWHEGPGLAHAEVDALRRLEGSAAGTTLVVNLEPCCHHGRTPPCSDALIDAGVARVVVGMVDPNPRVGGKGVRQLRDAGVEVVLGVEEARSWQLNRDFVERVQALVDSGELDPEGFAPGAYEPEPEAGSPTRFVVISAPRTGSDELCSLLDSHPEILCHHELCNVDGVRYALSQRDTGFCLGTTEARDADPVGFVHRAWREHQGARAVGFALARRHPEFVFRDVIADPGVRKIVLRRRNRLETFVSELLARKERRWTHDGASPCELTKIKIEVELELDDLRAYAEQQDAFYDRVTRALEARGQAFIEVDYEDLLEAKTQARILAELGFNAAALEGLRGTTPKRKPDALEESIANYDQLARQLAGTEFEAELDPRTPRLAPSPARGRPENPGELETRRARRGQMLATVAPDASGDKGR</sequence>
<dbReference type="SUPFAM" id="SSF52540">
    <property type="entry name" value="P-loop containing nucleoside triphosphate hydrolases"/>
    <property type="match status" value="1"/>
</dbReference>
<dbReference type="InterPro" id="IPR016193">
    <property type="entry name" value="Cytidine_deaminase-like"/>
</dbReference>
<dbReference type="PROSITE" id="PS00903">
    <property type="entry name" value="CYT_DCMP_DEAMINASES_1"/>
    <property type="match status" value="1"/>
</dbReference>
<evidence type="ECO:0000256" key="3">
    <source>
        <dbReference type="ARBA" id="ARBA00022723"/>
    </source>
</evidence>
<dbReference type="InterPro" id="IPR027417">
    <property type="entry name" value="P-loop_NTPase"/>
</dbReference>
<dbReference type="OrthoDB" id="9800865at2"/>
<evidence type="ECO:0000313" key="8">
    <source>
        <dbReference type="Proteomes" id="UP000237968"/>
    </source>
</evidence>
<dbReference type="RefSeq" id="WP_106394996.1">
    <property type="nucleotide sequence ID" value="NZ_PVNK01000254.1"/>
</dbReference>
<dbReference type="CDD" id="cd01284">
    <property type="entry name" value="Riboflavin_deaminase-reductase"/>
    <property type="match status" value="1"/>
</dbReference>
<dbReference type="InterPro" id="IPR002125">
    <property type="entry name" value="CMP_dCMP_dom"/>
</dbReference>
<evidence type="ECO:0000259" key="6">
    <source>
        <dbReference type="PROSITE" id="PS51747"/>
    </source>
</evidence>
<feature type="region of interest" description="Disordered" evidence="5">
    <location>
        <begin position="407"/>
        <end position="458"/>
    </location>
</feature>
<dbReference type="Pfam" id="PF00383">
    <property type="entry name" value="dCMP_cyt_deam_1"/>
    <property type="match status" value="1"/>
</dbReference>
<dbReference type="EMBL" id="PVNK01000254">
    <property type="protein sequence ID" value="PRP91171.1"/>
    <property type="molecule type" value="Genomic_DNA"/>
</dbReference>
<evidence type="ECO:0000256" key="2">
    <source>
        <dbReference type="ARBA" id="ARBA00012766"/>
    </source>
</evidence>
<keyword evidence="3" id="KW-0479">Metal-binding</keyword>
<keyword evidence="8" id="KW-1185">Reference proteome</keyword>
<keyword evidence="4" id="KW-0862">Zinc</keyword>
<dbReference type="PROSITE" id="PS51747">
    <property type="entry name" value="CYT_DCMP_DEAMINASES_2"/>
    <property type="match status" value="1"/>
</dbReference>
<dbReference type="InterPro" id="IPR004794">
    <property type="entry name" value="Eubact_RibD"/>
</dbReference>
<dbReference type="SUPFAM" id="SSF53927">
    <property type="entry name" value="Cytidine deaminase-like"/>
    <property type="match status" value="1"/>
</dbReference>
<proteinExistence type="predicted"/>
<dbReference type="EC" id="3.5.4.26" evidence="2"/>
<dbReference type="Gene3D" id="3.40.140.10">
    <property type="entry name" value="Cytidine Deaminase, domain 2"/>
    <property type="match status" value="1"/>
</dbReference>
<evidence type="ECO:0000256" key="4">
    <source>
        <dbReference type="ARBA" id="ARBA00022833"/>
    </source>
</evidence>
<reference evidence="7 8" key="1">
    <citation type="submission" date="2018-03" db="EMBL/GenBank/DDBJ databases">
        <title>Draft Genome Sequences of the Obligatory Marine Myxobacteria Enhygromyxa salina SWB005.</title>
        <authorList>
            <person name="Poehlein A."/>
            <person name="Moghaddam J.A."/>
            <person name="Harms H."/>
            <person name="Alanjari M."/>
            <person name="Koenig G.M."/>
            <person name="Daniel R."/>
            <person name="Schaeberle T.F."/>
        </authorList>
    </citation>
    <scope>NUCLEOTIDE SEQUENCE [LARGE SCALE GENOMIC DNA]</scope>
    <source>
        <strain evidence="7 8">SWB005</strain>
    </source>
</reference>
<evidence type="ECO:0000256" key="1">
    <source>
        <dbReference type="ARBA" id="ARBA00004882"/>
    </source>
</evidence>
<dbReference type="GO" id="GO:0008835">
    <property type="term" value="F:diaminohydroxyphosphoribosylaminopyrimidine deaminase activity"/>
    <property type="evidence" value="ECO:0007669"/>
    <property type="project" value="UniProtKB-EC"/>
</dbReference>
<gene>
    <name evidence="7" type="primary">ribD_1</name>
    <name evidence="7" type="ORF">ENSA5_57880</name>
</gene>
<dbReference type="AlphaFoldDB" id="A0A2S9XES3"/>
<dbReference type="Gene3D" id="3.40.50.300">
    <property type="entry name" value="P-loop containing nucleotide triphosphate hydrolases"/>
    <property type="match status" value="1"/>
</dbReference>
<organism evidence="7 8">
    <name type="scientific">Enhygromyxa salina</name>
    <dbReference type="NCBI Taxonomy" id="215803"/>
    <lineage>
        <taxon>Bacteria</taxon>
        <taxon>Pseudomonadati</taxon>
        <taxon>Myxococcota</taxon>
        <taxon>Polyangia</taxon>
        <taxon>Nannocystales</taxon>
        <taxon>Nannocystaceae</taxon>
        <taxon>Enhygromyxa</taxon>
    </lineage>
</organism>
<protein>
    <recommendedName>
        <fullName evidence="2">diaminohydroxyphosphoribosylaminopyrimidine deaminase</fullName>
        <ecNumber evidence="2">3.5.4.26</ecNumber>
    </recommendedName>
</protein>
<dbReference type="PANTHER" id="PTHR11079:SF162">
    <property type="entry name" value="RIBOFLAVIN BIOSYNTHESIS PROTEIN PYRD, CHLOROPLASTIC"/>
    <property type="match status" value="1"/>
</dbReference>
<accession>A0A2S9XES3</accession>
<dbReference type="NCBIfam" id="TIGR00326">
    <property type="entry name" value="eubact_ribD"/>
    <property type="match status" value="1"/>
</dbReference>
<evidence type="ECO:0000313" key="7">
    <source>
        <dbReference type="EMBL" id="PRP91171.1"/>
    </source>
</evidence>
<dbReference type="Proteomes" id="UP000237968">
    <property type="component" value="Unassembled WGS sequence"/>
</dbReference>
<dbReference type="PANTHER" id="PTHR11079">
    <property type="entry name" value="CYTOSINE DEAMINASE FAMILY MEMBER"/>
    <property type="match status" value="1"/>
</dbReference>